<feature type="transmembrane region" description="Helical" evidence="7">
    <location>
        <begin position="402"/>
        <end position="422"/>
    </location>
</feature>
<gene>
    <name evidence="9" type="ORF">JT362_10860</name>
</gene>
<sequence>MTAPPAVRAGRREWIGLAVLAVPTLLLAVDNSVLYLALPEITADLGSSSTQTLWITDAYGFMIAGFLITMGTLGDRIGRRRLLLLGALAFGLASAAAAYAPSAELLIAARAAMGIAGAAVMPATLSMITDLFRDARQRGMAIAVWTSCFMAGGALGPVLGGLLLEWYWWGAVFLIGVPVMAVVLVLAPVLLPERRVTDAGRLELTSVALSLAAILPVVYGLKELAKDPGLVPVLAIVAGAVAGVAFVRRQCRLAAPLLDVALFGDRAFRGALLVLLAGMAAVGGIYLVTTQYLQLSAGMSALAAGLWLVPGAVATIVGSMVAPLLARRYRPGLVVAAGLAVSAAGFLALVPDVGLGVALVAFSVGMLGTGPLGALGIDLVVGSAPANRAGSASSLAESGGELGIALGVAAFGSLATAVTASSGAVTGAAHADGLVAVAGASALLTAVLAGVSVALLRHVRPTA</sequence>
<feature type="transmembrane region" description="Helical" evidence="7">
    <location>
        <begin position="58"/>
        <end position="75"/>
    </location>
</feature>
<protein>
    <submittedName>
        <fullName evidence="9">MFS transporter</fullName>
    </submittedName>
</protein>
<comment type="subcellular location">
    <subcellularLocation>
        <location evidence="1">Cell membrane</location>
        <topology evidence="1">Multi-pass membrane protein</topology>
    </subcellularLocation>
</comment>
<feature type="transmembrane region" description="Helical" evidence="7">
    <location>
        <begin position="107"/>
        <end position="128"/>
    </location>
</feature>
<feature type="transmembrane region" description="Helical" evidence="7">
    <location>
        <begin position="166"/>
        <end position="190"/>
    </location>
</feature>
<evidence type="ECO:0000256" key="1">
    <source>
        <dbReference type="ARBA" id="ARBA00004651"/>
    </source>
</evidence>
<name>A0ABT2J7E0_9PSEU</name>
<evidence type="ECO:0000256" key="4">
    <source>
        <dbReference type="ARBA" id="ARBA00022692"/>
    </source>
</evidence>
<dbReference type="PANTHER" id="PTHR42718:SF47">
    <property type="entry name" value="METHYL VIOLOGEN RESISTANCE PROTEIN SMVA"/>
    <property type="match status" value="1"/>
</dbReference>
<keyword evidence="5 7" id="KW-1133">Transmembrane helix</keyword>
<reference evidence="9 10" key="1">
    <citation type="submission" date="2021-02" db="EMBL/GenBank/DDBJ databases">
        <title>Actinophytocola xerophila sp. nov., isolated from soil of cotton cropping field.</title>
        <authorList>
            <person name="Huang R."/>
            <person name="Chen X."/>
            <person name="Ge X."/>
            <person name="Liu W."/>
        </authorList>
    </citation>
    <scope>NUCLEOTIDE SEQUENCE [LARGE SCALE GENOMIC DNA]</scope>
    <source>
        <strain evidence="9 10">S1-96</strain>
    </source>
</reference>
<feature type="transmembrane region" description="Helical" evidence="7">
    <location>
        <begin position="140"/>
        <end position="160"/>
    </location>
</feature>
<feature type="domain" description="Major facilitator superfamily (MFS) profile" evidence="8">
    <location>
        <begin position="16"/>
        <end position="457"/>
    </location>
</feature>
<evidence type="ECO:0000256" key="3">
    <source>
        <dbReference type="ARBA" id="ARBA00022475"/>
    </source>
</evidence>
<dbReference type="PROSITE" id="PS50850">
    <property type="entry name" value="MFS"/>
    <property type="match status" value="1"/>
</dbReference>
<evidence type="ECO:0000313" key="9">
    <source>
        <dbReference type="EMBL" id="MCT2583616.1"/>
    </source>
</evidence>
<feature type="transmembrane region" description="Helical" evidence="7">
    <location>
        <begin position="434"/>
        <end position="456"/>
    </location>
</feature>
<feature type="transmembrane region" description="Helical" evidence="7">
    <location>
        <begin position="268"/>
        <end position="289"/>
    </location>
</feature>
<organism evidence="9 10">
    <name type="scientific">Actinophytocola gossypii</name>
    <dbReference type="NCBI Taxonomy" id="2812003"/>
    <lineage>
        <taxon>Bacteria</taxon>
        <taxon>Bacillati</taxon>
        <taxon>Actinomycetota</taxon>
        <taxon>Actinomycetes</taxon>
        <taxon>Pseudonocardiales</taxon>
        <taxon>Pseudonocardiaceae</taxon>
    </lineage>
</organism>
<dbReference type="InterPro" id="IPR036259">
    <property type="entry name" value="MFS_trans_sf"/>
</dbReference>
<dbReference type="Proteomes" id="UP001156441">
    <property type="component" value="Unassembled WGS sequence"/>
</dbReference>
<dbReference type="EMBL" id="JAFFZE010000009">
    <property type="protein sequence ID" value="MCT2583616.1"/>
    <property type="molecule type" value="Genomic_DNA"/>
</dbReference>
<keyword evidence="6 7" id="KW-0472">Membrane</keyword>
<feature type="transmembrane region" description="Helical" evidence="7">
    <location>
        <begin position="356"/>
        <end position="381"/>
    </location>
</feature>
<feature type="transmembrane region" description="Helical" evidence="7">
    <location>
        <begin position="301"/>
        <end position="325"/>
    </location>
</feature>
<feature type="transmembrane region" description="Helical" evidence="7">
    <location>
        <begin position="228"/>
        <end position="247"/>
    </location>
</feature>
<dbReference type="Pfam" id="PF07690">
    <property type="entry name" value="MFS_1"/>
    <property type="match status" value="1"/>
</dbReference>
<dbReference type="Gene3D" id="1.20.1250.20">
    <property type="entry name" value="MFS general substrate transporter like domains"/>
    <property type="match status" value="1"/>
</dbReference>
<dbReference type="Gene3D" id="1.20.1720.10">
    <property type="entry name" value="Multidrug resistance protein D"/>
    <property type="match status" value="1"/>
</dbReference>
<dbReference type="PRINTS" id="PR01036">
    <property type="entry name" value="TCRTETB"/>
</dbReference>
<dbReference type="RefSeq" id="WP_260190976.1">
    <property type="nucleotide sequence ID" value="NZ_JAFFZE010000009.1"/>
</dbReference>
<evidence type="ECO:0000256" key="6">
    <source>
        <dbReference type="ARBA" id="ARBA00023136"/>
    </source>
</evidence>
<dbReference type="InterPro" id="IPR011701">
    <property type="entry name" value="MFS"/>
</dbReference>
<dbReference type="CDD" id="cd17321">
    <property type="entry name" value="MFS_MMR_MDR_like"/>
    <property type="match status" value="1"/>
</dbReference>
<feature type="transmembrane region" description="Helical" evidence="7">
    <location>
        <begin position="82"/>
        <end position="101"/>
    </location>
</feature>
<evidence type="ECO:0000313" key="10">
    <source>
        <dbReference type="Proteomes" id="UP001156441"/>
    </source>
</evidence>
<dbReference type="InterPro" id="IPR020846">
    <property type="entry name" value="MFS_dom"/>
</dbReference>
<keyword evidence="4 7" id="KW-0812">Transmembrane</keyword>
<keyword evidence="2" id="KW-0813">Transport</keyword>
<evidence type="ECO:0000256" key="2">
    <source>
        <dbReference type="ARBA" id="ARBA00022448"/>
    </source>
</evidence>
<keyword evidence="3" id="KW-1003">Cell membrane</keyword>
<accession>A0ABT2J7E0</accession>
<dbReference type="PANTHER" id="PTHR42718">
    <property type="entry name" value="MAJOR FACILITATOR SUPERFAMILY MULTIDRUG TRANSPORTER MFSC"/>
    <property type="match status" value="1"/>
</dbReference>
<dbReference type="SUPFAM" id="SSF103473">
    <property type="entry name" value="MFS general substrate transporter"/>
    <property type="match status" value="1"/>
</dbReference>
<comment type="caution">
    <text evidence="9">The sequence shown here is derived from an EMBL/GenBank/DDBJ whole genome shotgun (WGS) entry which is preliminary data.</text>
</comment>
<feature type="transmembrane region" description="Helical" evidence="7">
    <location>
        <begin position="202"/>
        <end position="222"/>
    </location>
</feature>
<feature type="transmembrane region" description="Helical" evidence="7">
    <location>
        <begin position="14"/>
        <end position="38"/>
    </location>
</feature>
<evidence type="ECO:0000256" key="5">
    <source>
        <dbReference type="ARBA" id="ARBA00022989"/>
    </source>
</evidence>
<proteinExistence type="predicted"/>
<evidence type="ECO:0000259" key="8">
    <source>
        <dbReference type="PROSITE" id="PS50850"/>
    </source>
</evidence>
<feature type="transmembrane region" description="Helical" evidence="7">
    <location>
        <begin position="332"/>
        <end position="350"/>
    </location>
</feature>
<keyword evidence="10" id="KW-1185">Reference proteome</keyword>
<evidence type="ECO:0000256" key="7">
    <source>
        <dbReference type="SAM" id="Phobius"/>
    </source>
</evidence>